<keyword evidence="1" id="KW-0732">Signal</keyword>
<dbReference type="SUPFAM" id="SSF56935">
    <property type="entry name" value="Porins"/>
    <property type="match status" value="1"/>
</dbReference>
<evidence type="ECO:0000313" key="2">
    <source>
        <dbReference type="EMBL" id="GAA6169772.1"/>
    </source>
</evidence>
<accession>A0ABQ0ADX2</accession>
<evidence type="ECO:0000313" key="3">
    <source>
        <dbReference type="Proteomes" id="UP001465153"/>
    </source>
</evidence>
<organism evidence="2 3">
    <name type="scientific">Sessilibacter corallicola</name>
    <dbReference type="NCBI Taxonomy" id="2904075"/>
    <lineage>
        <taxon>Bacteria</taxon>
        <taxon>Pseudomonadati</taxon>
        <taxon>Pseudomonadota</taxon>
        <taxon>Gammaproteobacteria</taxon>
        <taxon>Cellvibrionales</taxon>
        <taxon>Cellvibrionaceae</taxon>
        <taxon>Sessilibacter</taxon>
    </lineage>
</organism>
<gene>
    <name evidence="2" type="ORF">NBRC116591_35830</name>
</gene>
<reference evidence="2 3" key="1">
    <citation type="submission" date="2024-04" db="EMBL/GenBank/DDBJ databases">
        <title>Draft genome sequence of Sessilibacter corallicola NBRC 116591.</title>
        <authorList>
            <person name="Miyakawa T."/>
            <person name="Kusuya Y."/>
            <person name="Miura T."/>
        </authorList>
    </citation>
    <scope>NUCLEOTIDE SEQUENCE [LARGE SCALE GENOMIC DNA]</scope>
    <source>
        <strain evidence="2 3">KU-00831-HH</strain>
    </source>
</reference>
<name>A0ABQ0ADX2_9GAMM</name>
<evidence type="ECO:0008006" key="4">
    <source>
        <dbReference type="Google" id="ProtNLM"/>
    </source>
</evidence>
<protein>
    <recommendedName>
        <fullName evidence="4">Porin</fullName>
    </recommendedName>
</protein>
<feature type="signal peptide" evidence="1">
    <location>
        <begin position="1"/>
        <end position="24"/>
    </location>
</feature>
<dbReference type="InterPro" id="IPR011486">
    <property type="entry name" value="BBP2"/>
</dbReference>
<dbReference type="RefSeq" id="WP_353304225.1">
    <property type="nucleotide sequence ID" value="NZ_BAABWN010000015.1"/>
</dbReference>
<evidence type="ECO:0000256" key="1">
    <source>
        <dbReference type="SAM" id="SignalP"/>
    </source>
</evidence>
<dbReference type="EMBL" id="BAABWN010000015">
    <property type="protein sequence ID" value="GAA6169772.1"/>
    <property type="molecule type" value="Genomic_DNA"/>
</dbReference>
<feature type="chain" id="PRO_5045866087" description="Porin" evidence="1">
    <location>
        <begin position="25"/>
        <end position="324"/>
    </location>
</feature>
<dbReference type="InterPro" id="IPR023614">
    <property type="entry name" value="Porin_dom_sf"/>
</dbReference>
<dbReference type="Pfam" id="PF07642">
    <property type="entry name" value="BBP2"/>
    <property type="match status" value="1"/>
</dbReference>
<keyword evidence="3" id="KW-1185">Reference proteome</keyword>
<sequence length="324" mass="35224">MKFKSLTFSSIAAAVALASPTSYAQTDLSEVLKGFSASGFIDMSFVNTDVDDADSTEKEFNVDQVEVDFFFKGKDGISAQVDIEFGENGTGNGEDETFVEQVFITKQFNESFSLTAGRFLSYTGWETEEPTGLYQFSGTGYAPVFYGFYQQGVSGQYKVNNAVSFTLSVVNDLFSDPIESDTTNLGSEFGIHLSPLPGVTAKAFYLSETDRDALNVWASYEVSGFTFAAEYNTAEGTTGLDEESDGYLLMANYASGDYGITFRYHAYETEDAGGTTITDLSGITIAPSLTVGDNLLLVAEYRLDTDDISDVDTNTFALEALFTF</sequence>
<proteinExistence type="predicted"/>
<dbReference type="Proteomes" id="UP001465153">
    <property type="component" value="Unassembled WGS sequence"/>
</dbReference>
<dbReference type="Gene3D" id="2.40.160.10">
    <property type="entry name" value="Porin"/>
    <property type="match status" value="1"/>
</dbReference>
<comment type="caution">
    <text evidence="2">The sequence shown here is derived from an EMBL/GenBank/DDBJ whole genome shotgun (WGS) entry which is preliminary data.</text>
</comment>